<proteinExistence type="predicted"/>
<protein>
    <submittedName>
        <fullName evidence="1">Uncharacterized protein</fullName>
    </submittedName>
</protein>
<evidence type="ECO:0000313" key="1">
    <source>
        <dbReference type="EMBL" id="JAH75980.1"/>
    </source>
</evidence>
<name>A0A0E9VEV4_ANGAN</name>
<reference evidence="1" key="1">
    <citation type="submission" date="2014-11" db="EMBL/GenBank/DDBJ databases">
        <authorList>
            <person name="Amaro Gonzalez C."/>
        </authorList>
    </citation>
    <scope>NUCLEOTIDE SEQUENCE</scope>
</reference>
<sequence>MWLLVCSERSLAMMAAVSPDFNFKMTQKLMSE</sequence>
<accession>A0A0E9VEV4</accession>
<dbReference type="EMBL" id="GBXM01032597">
    <property type="protein sequence ID" value="JAH75980.1"/>
    <property type="molecule type" value="Transcribed_RNA"/>
</dbReference>
<dbReference type="AlphaFoldDB" id="A0A0E9VEV4"/>
<reference evidence="1" key="2">
    <citation type="journal article" date="2015" name="Fish Shellfish Immunol.">
        <title>Early steps in the European eel (Anguilla anguilla)-Vibrio vulnificus interaction in the gills: Role of the RtxA13 toxin.</title>
        <authorList>
            <person name="Callol A."/>
            <person name="Pajuelo D."/>
            <person name="Ebbesson L."/>
            <person name="Teles M."/>
            <person name="MacKenzie S."/>
            <person name="Amaro C."/>
        </authorList>
    </citation>
    <scope>NUCLEOTIDE SEQUENCE</scope>
</reference>
<organism evidence="1">
    <name type="scientific">Anguilla anguilla</name>
    <name type="common">European freshwater eel</name>
    <name type="synonym">Muraena anguilla</name>
    <dbReference type="NCBI Taxonomy" id="7936"/>
    <lineage>
        <taxon>Eukaryota</taxon>
        <taxon>Metazoa</taxon>
        <taxon>Chordata</taxon>
        <taxon>Craniata</taxon>
        <taxon>Vertebrata</taxon>
        <taxon>Euteleostomi</taxon>
        <taxon>Actinopterygii</taxon>
        <taxon>Neopterygii</taxon>
        <taxon>Teleostei</taxon>
        <taxon>Anguilliformes</taxon>
        <taxon>Anguillidae</taxon>
        <taxon>Anguilla</taxon>
    </lineage>
</organism>